<dbReference type="AlphaFoldDB" id="A0A382SL94"/>
<reference evidence="2" key="1">
    <citation type="submission" date="2018-05" db="EMBL/GenBank/DDBJ databases">
        <authorList>
            <person name="Lanie J.A."/>
            <person name="Ng W.-L."/>
            <person name="Kazmierczak K.M."/>
            <person name="Andrzejewski T.M."/>
            <person name="Davidsen T.M."/>
            <person name="Wayne K.J."/>
            <person name="Tettelin H."/>
            <person name="Glass J.I."/>
            <person name="Rusch D."/>
            <person name="Podicherti R."/>
            <person name="Tsui H.-C.T."/>
            <person name="Winkler M.E."/>
        </authorList>
    </citation>
    <scope>NUCLEOTIDE SEQUENCE</scope>
</reference>
<organism evidence="2">
    <name type="scientific">marine metagenome</name>
    <dbReference type="NCBI Taxonomy" id="408172"/>
    <lineage>
        <taxon>unclassified sequences</taxon>
        <taxon>metagenomes</taxon>
        <taxon>ecological metagenomes</taxon>
    </lineage>
</organism>
<accession>A0A382SL94</accession>
<evidence type="ECO:0008006" key="3">
    <source>
        <dbReference type="Google" id="ProtNLM"/>
    </source>
</evidence>
<protein>
    <recommendedName>
        <fullName evidence="3">DUF5683 domain-containing protein</fullName>
    </recommendedName>
</protein>
<sequence>FRNDPYQNKGSMDVRRDAVLTHVLLQMKSLRRTHFQAKINSTSALKAGSRTLVLPGWGQRYRGRKLRGNLISAAAGVFAFGWAVTDRSYRSALQDYQQTSKLDLNLAGRTGGPDDPTPFADRFAKVESRASSARTMGIALVSLWVYSVSENFLIRPGQIALTIPLD</sequence>
<keyword evidence="1" id="KW-0472">Membrane</keyword>
<proteinExistence type="predicted"/>
<dbReference type="EMBL" id="UINC01129878">
    <property type="protein sequence ID" value="SVD10573.1"/>
    <property type="molecule type" value="Genomic_DNA"/>
</dbReference>
<feature type="transmembrane region" description="Helical" evidence="1">
    <location>
        <begin position="66"/>
        <end position="84"/>
    </location>
</feature>
<keyword evidence="1" id="KW-1133">Transmembrane helix</keyword>
<gene>
    <name evidence="2" type="ORF">METZ01_LOCUS363427</name>
</gene>
<name>A0A382SL94_9ZZZZ</name>
<feature type="non-terminal residue" evidence="2">
    <location>
        <position position="1"/>
    </location>
</feature>
<evidence type="ECO:0000313" key="2">
    <source>
        <dbReference type="EMBL" id="SVD10573.1"/>
    </source>
</evidence>
<keyword evidence="1" id="KW-0812">Transmembrane</keyword>
<evidence type="ECO:0000256" key="1">
    <source>
        <dbReference type="SAM" id="Phobius"/>
    </source>
</evidence>